<dbReference type="RefSeq" id="WP_311421508.1">
    <property type="nucleotide sequence ID" value="NZ_JAVREH010000003.1"/>
</dbReference>
<feature type="transmembrane region" description="Helical" evidence="1">
    <location>
        <begin position="419"/>
        <end position="438"/>
    </location>
</feature>
<feature type="transmembrane region" description="Helical" evidence="1">
    <location>
        <begin position="364"/>
        <end position="381"/>
    </location>
</feature>
<keyword evidence="1" id="KW-0472">Membrane</keyword>
<keyword evidence="1" id="KW-1133">Transmembrane helix</keyword>
<evidence type="ECO:0000256" key="1">
    <source>
        <dbReference type="SAM" id="Phobius"/>
    </source>
</evidence>
<evidence type="ECO:0000313" key="3">
    <source>
        <dbReference type="Proteomes" id="UP001183176"/>
    </source>
</evidence>
<accession>A0ABU2J5T7</accession>
<feature type="transmembrane region" description="Helical" evidence="1">
    <location>
        <begin position="21"/>
        <end position="43"/>
    </location>
</feature>
<feature type="transmembrane region" description="Helical" evidence="1">
    <location>
        <begin position="120"/>
        <end position="141"/>
    </location>
</feature>
<name>A0ABU2J5T7_9ACTN</name>
<keyword evidence="1" id="KW-0812">Transmembrane</keyword>
<gene>
    <name evidence="2" type="ORF">RM423_02965</name>
</gene>
<reference evidence="3" key="1">
    <citation type="submission" date="2023-07" db="EMBL/GenBank/DDBJ databases">
        <title>30 novel species of actinomycetes from the DSMZ collection.</title>
        <authorList>
            <person name="Nouioui I."/>
        </authorList>
    </citation>
    <scope>NUCLEOTIDE SEQUENCE [LARGE SCALE GENOMIC DNA]</scope>
    <source>
        <strain evidence="3">DSM 44399</strain>
    </source>
</reference>
<keyword evidence="3" id="KW-1185">Reference proteome</keyword>
<feature type="transmembrane region" description="Helical" evidence="1">
    <location>
        <begin position="232"/>
        <end position="251"/>
    </location>
</feature>
<feature type="transmembrane region" description="Helical" evidence="1">
    <location>
        <begin position="303"/>
        <end position="321"/>
    </location>
</feature>
<proteinExistence type="predicted"/>
<sequence>MASATNGWTERPTPRQSGRQWWLLDRLALALAGLQALALFAFIRVGGWFQDDFQNLEIAQHSQLTRSYLTLTVFGHPQPGNRLINWILIRVAPMNYQVVAALLAIAVAFAAWMVYRILRLLFPASPLHLVLMSMTGATALWLPTEMWWAGGSGVTACVLGGVLSTHATVRCYLARGVAARIGWGLLAGCWLLAGLACYERTLFGGVFAAAFLPMAVCRRIRVRDVALVLRRAWIAYLALAVVGAGYLTYYLSGSFVQQVPGYTRTEVAHYLWIAWSRALVPGLFGGPIGFTAVGPLSAAGTPLWWLVLTELAMLAVAVLGLRRLGRRSLRGWVLFLPIFVVAQYSIATARLVTHGVRIGTEYRYISDMAPLAVMALAVVLLRPVPGREGPIPPASTIPVGTVPASTIPAGTVPAARRQYALAGTAVLVIWAVFLTSAVPASRRWHTEPGRAYVANLREGIAAADRKGPWSLYTRFVPEEVSLAAYGQYSTTPVVAALVSDGPVRTDDPRYPMYTVDDTGHLLPAVFQTTRRATFACSTRAKQQLIAQLPKRLPVDSWTLSLRYSVAEPVTLRFAMSDGTRFIEATGSFRGFPVSGRGQLTMLLRPSAITSLRLDAAVAGICLSDVRIGRPIPTS</sequence>
<feature type="transmembrane region" description="Helical" evidence="1">
    <location>
        <begin position="147"/>
        <end position="165"/>
    </location>
</feature>
<feature type="transmembrane region" description="Helical" evidence="1">
    <location>
        <begin position="96"/>
        <end position="115"/>
    </location>
</feature>
<protein>
    <submittedName>
        <fullName evidence="2">Uncharacterized protein</fullName>
    </submittedName>
</protein>
<dbReference type="Proteomes" id="UP001183176">
    <property type="component" value="Unassembled WGS sequence"/>
</dbReference>
<comment type="caution">
    <text evidence="2">The sequence shown here is derived from an EMBL/GenBank/DDBJ whole genome shotgun (WGS) entry which is preliminary data.</text>
</comment>
<feature type="transmembrane region" description="Helical" evidence="1">
    <location>
        <begin position="177"/>
        <end position="196"/>
    </location>
</feature>
<organism evidence="2 3">
    <name type="scientific">Jatrophihabitans lederbergiae</name>
    <dbReference type="NCBI Taxonomy" id="3075547"/>
    <lineage>
        <taxon>Bacteria</taxon>
        <taxon>Bacillati</taxon>
        <taxon>Actinomycetota</taxon>
        <taxon>Actinomycetes</taxon>
        <taxon>Jatrophihabitantales</taxon>
        <taxon>Jatrophihabitantaceae</taxon>
        <taxon>Jatrophihabitans</taxon>
    </lineage>
</organism>
<evidence type="ECO:0000313" key="2">
    <source>
        <dbReference type="EMBL" id="MDT0260350.1"/>
    </source>
</evidence>
<dbReference type="EMBL" id="JAVREH010000003">
    <property type="protein sequence ID" value="MDT0260350.1"/>
    <property type="molecule type" value="Genomic_DNA"/>
</dbReference>
<feature type="transmembrane region" description="Helical" evidence="1">
    <location>
        <begin position="333"/>
        <end position="352"/>
    </location>
</feature>